<evidence type="ECO:0000256" key="1">
    <source>
        <dbReference type="SAM" id="Coils"/>
    </source>
</evidence>
<organism evidence="3 4">
    <name type="scientific">Rhodamnia argentea</name>
    <dbReference type="NCBI Taxonomy" id="178133"/>
    <lineage>
        <taxon>Eukaryota</taxon>
        <taxon>Viridiplantae</taxon>
        <taxon>Streptophyta</taxon>
        <taxon>Embryophyta</taxon>
        <taxon>Tracheophyta</taxon>
        <taxon>Spermatophyta</taxon>
        <taxon>Magnoliopsida</taxon>
        <taxon>eudicotyledons</taxon>
        <taxon>Gunneridae</taxon>
        <taxon>Pentapetalae</taxon>
        <taxon>rosids</taxon>
        <taxon>malvids</taxon>
        <taxon>Myrtales</taxon>
        <taxon>Myrtaceae</taxon>
        <taxon>Myrtoideae</taxon>
        <taxon>Myrteae</taxon>
        <taxon>Australasian group</taxon>
        <taxon>Rhodamnia</taxon>
    </lineage>
</organism>
<dbReference type="GeneID" id="125314181"/>
<evidence type="ECO:0000313" key="3">
    <source>
        <dbReference type="Proteomes" id="UP000827889"/>
    </source>
</evidence>
<dbReference type="PANTHER" id="PTHR34380">
    <property type="entry name" value="BNAA03G12380D PROTEIN"/>
    <property type="match status" value="1"/>
</dbReference>
<feature type="region of interest" description="Disordered" evidence="2">
    <location>
        <begin position="1"/>
        <end position="22"/>
    </location>
</feature>
<dbReference type="PANTHER" id="PTHR34380:SF1">
    <property type="entry name" value="OS01G0221300 PROTEIN"/>
    <property type="match status" value="1"/>
</dbReference>
<protein>
    <submittedName>
        <fullName evidence="4">Spindle pole body component 110-like</fullName>
    </submittedName>
</protein>
<proteinExistence type="predicted"/>
<feature type="coiled-coil region" evidence="1">
    <location>
        <begin position="58"/>
        <end position="170"/>
    </location>
</feature>
<evidence type="ECO:0000313" key="4">
    <source>
        <dbReference type="RefSeq" id="XP_048131637.1"/>
    </source>
</evidence>
<name>A0ABM3H4V6_9MYRT</name>
<dbReference type="Proteomes" id="UP000827889">
    <property type="component" value="Chromosome 3"/>
</dbReference>
<gene>
    <name evidence="4" type="primary">LOC125314181</name>
</gene>
<accession>A0ABM3H4V6</accession>
<feature type="region of interest" description="Disordered" evidence="2">
    <location>
        <begin position="330"/>
        <end position="366"/>
    </location>
</feature>
<evidence type="ECO:0000256" key="2">
    <source>
        <dbReference type="SAM" id="MobiDB-lite"/>
    </source>
</evidence>
<keyword evidence="1" id="KW-0175">Coiled coil</keyword>
<reference evidence="4" key="1">
    <citation type="submission" date="2025-08" db="UniProtKB">
        <authorList>
            <consortium name="RefSeq"/>
        </authorList>
    </citation>
    <scope>IDENTIFICATION</scope>
    <source>
        <tissue evidence="4">Leaf</tissue>
    </source>
</reference>
<dbReference type="RefSeq" id="XP_048131637.1">
    <property type="nucleotide sequence ID" value="XM_048275680.1"/>
</dbReference>
<feature type="compositionally biased region" description="Basic and acidic residues" evidence="2">
    <location>
        <begin position="336"/>
        <end position="348"/>
    </location>
</feature>
<sequence>MSRDPHDLSTRGGNVNEVPNGSVPDLVASLRLAVRPAEDFEKVLASVEGKWKLDIEKNKALRKEREVLKASLEAEEQKSGALREENKRLRGEIARLENKTREAEATQRGHVEMLEEETERLRAEIAWLEDEMRKGEARGREEAEMLEDKNRRLCGKIASLEEEMRKGETRGGEVVEMLEEENVRVRRSEELVREIRRVLELDRAVGVLRNEEEMKNVEGEKGVPCEANCFDMKREDGGDDIGAPKGTDSRCGCGSSSSSRKARKMLEFGEGTCASATTTPVGSDDKSLGKETLVSQGDGRVPLKEVEACNVDDDVAESRHLSRSYLSHQKPAVGMHLDESNQESEKRELKRKRDSIAHEKDVGSGTTKLGDGSCLHGGAWKNAKELYSDLGRDYELCMKAICALYKRKKLAWKAMGRSSKGFSGLRLLRGNHLAEFLTDGDPQCRLKKSVEDLQDHCPGVLQDCQDIATEHCHQLFEMYQQKEDPFL</sequence>
<keyword evidence="3" id="KW-1185">Reference proteome</keyword>